<evidence type="ECO:0000313" key="2">
    <source>
        <dbReference type="Proteomes" id="UP001226160"/>
    </source>
</evidence>
<dbReference type="EMBL" id="JASNVP010000009">
    <property type="protein sequence ID" value="MDK4326807.1"/>
    <property type="molecule type" value="Genomic_DNA"/>
</dbReference>
<name>A0AAP4C0G0_9CORY</name>
<accession>A0AAP4C0G0</accession>
<sequence length="63" mass="7028">MEHTINGYTFNTDHQPGRVKFNFSQHPVAIETLADIVTNLEEGFEFGSTVDAETGERVNWSAA</sequence>
<gene>
    <name evidence="1" type="ORF">QPX54_09870</name>
</gene>
<dbReference type="AlphaFoldDB" id="A0AAP4C0G0"/>
<evidence type="ECO:0000313" key="1">
    <source>
        <dbReference type="EMBL" id="MDK4326807.1"/>
    </source>
</evidence>
<reference evidence="1" key="1">
    <citation type="submission" date="2023-05" db="EMBL/GenBank/DDBJ databases">
        <title>Metabolic capabilities are highly conserved among human nasal-associated Corynebacterium species in pangenomic analyses.</title>
        <authorList>
            <person name="Tran T.H."/>
            <person name="Roberts A.Q."/>
            <person name="Escapa I.F."/>
            <person name="Gao W."/>
            <person name="Conlan S."/>
            <person name="Kong H."/>
            <person name="Segre J.A."/>
            <person name="Kelly M.S."/>
            <person name="Lemon K.P."/>
        </authorList>
    </citation>
    <scope>NUCLEOTIDE SEQUENCE</scope>
    <source>
        <strain evidence="1">KPL2654</strain>
    </source>
</reference>
<organism evidence="1 2">
    <name type="scientific">Corynebacterium propinquum</name>
    <dbReference type="NCBI Taxonomy" id="43769"/>
    <lineage>
        <taxon>Bacteria</taxon>
        <taxon>Bacillati</taxon>
        <taxon>Actinomycetota</taxon>
        <taxon>Actinomycetes</taxon>
        <taxon>Mycobacteriales</taxon>
        <taxon>Corynebacteriaceae</taxon>
        <taxon>Corynebacterium</taxon>
    </lineage>
</organism>
<dbReference type="Proteomes" id="UP001226160">
    <property type="component" value="Unassembled WGS sequence"/>
</dbReference>
<proteinExistence type="predicted"/>
<dbReference type="RefSeq" id="WP_284589982.1">
    <property type="nucleotide sequence ID" value="NZ_JASNVP010000009.1"/>
</dbReference>
<protein>
    <submittedName>
        <fullName evidence="1">Uncharacterized protein</fullName>
    </submittedName>
</protein>
<comment type="caution">
    <text evidence="1">The sequence shown here is derived from an EMBL/GenBank/DDBJ whole genome shotgun (WGS) entry which is preliminary data.</text>
</comment>